<dbReference type="Proteomes" id="UP001054857">
    <property type="component" value="Unassembled WGS sequence"/>
</dbReference>
<dbReference type="EMBL" id="BMAR01000066">
    <property type="protein sequence ID" value="GFR52518.1"/>
    <property type="molecule type" value="Genomic_DNA"/>
</dbReference>
<evidence type="ECO:0000313" key="2">
    <source>
        <dbReference type="Proteomes" id="UP001054857"/>
    </source>
</evidence>
<organism evidence="1 2">
    <name type="scientific">Astrephomene gubernaculifera</name>
    <dbReference type="NCBI Taxonomy" id="47775"/>
    <lineage>
        <taxon>Eukaryota</taxon>
        <taxon>Viridiplantae</taxon>
        <taxon>Chlorophyta</taxon>
        <taxon>core chlorophytes</taxon>
        <taxon>Chlorophyceae</taxon>
        <taxon>CS clade</taxon>
        <taxon>Chlamydomonadales</taxon>
        <taxon>Astrephomenaceae</taxon>
        <taxon>Astrephomene</taxon>
    </lineage>
</organism>
<sequence>MSALHPFVPAPTLPAAPMAQSCCTLASSLARPLTRSIACACAVPAASLPSPCLARPSLPATTPLHCSPSSFLTTIACTHAVSAVSLPSPCLARPSLPPPPPRIALLLFPPALFPSSL</sequence>
<reference evidence="1 2" key="1">
    <citation type="journal article" date="2021" name="Sci. Rep.">
        <title>Genome sequencing of the multicellular alga Astrephomene provides insights into convergent evolution of germ-soma differentiation.</title>
        <authorList>
            <person name="Yamashita S."/>
            <person name="Yamamoto K."/>
            <person name="Matsuzaki R."/>
            <person name="Suzuki S."/>
            <person name="Yamaguchi H."/>
            <person name="Hirooka S."/>
            <person name="Minakuchi Y."/>
            <person name="Miyagishima S."/>
            <person name="Kawachi M."/>
            <person name="Toyoda A."/>
            <person name="Nozaki H."/>
        </authorList>
    </citation>
    <scope>NUCLEOTIDE SEQUENCE [LARGE SCALE GENOMIC DNA]</scope>
    <source>
        <strain evidence="1 2">NIES-4017</strain>
    </source>
</reference>
<protein>
    <submittedName>
        <fullName evidence="1">Uncharacterized protein</fullName>
    </submittedName>
</protein>
<keyword evidence="2" id="KW-1185">Reference proteome</keyword>
<comment type="caution">
    <text evidence="1">The sequence shown here is derived from an EMBL/GenBank/DDBJ whole genome shotgun (WGS) entry which is preliminary data.</text>
</comment>
<proteinExistence type="predicted"/>
<accession>A0AAD3HTG2</accession>
<dbReference type="AlphaFoldDB" id="A0AAD3HTG2"/>
<name>A0AAD3HTG2_9CHLO</name>
<gene>
    <name evidence="1" type="ORF">Agub_g15089</name>
</gene>
<evidence type="ECO:0000313" key="1">
    <source>
        <dbReference type="EMBL" id="GFR52518.1"/>
    </source>
</evidence>